<name>A0ABW2Y1I2_9ACTN</name>
<evidence type="ECO:0000259" key="7">
    <source>
        <dbReference type="Pfam" id="PF02771"/>
    </source>
</evidence>
<comment type="caution">
    <text evidence="8">The sequence shown here is derived from an EMBL/GenBank/DDBJ whole genome shotgun (WGS) entry which is preliminary data.</text>
</comment>
<keyword evidence="9" id="KW-1185">Reference proteome</keyword>
<dbReference type="Gene3D" id="1.20.140.10">
    <property type="entry name" value="Butyryl-CoA Dehydrogenase, subunit A, domain 3"/>
    <property type="match status" value="1"/>
</dbReference>
<dbReference type="InterPro" id="IPR036250">
    <property type="entry name" value="AcylCo_DH-like_C"/>
</dbReference>
<comment type="cofactor">
    <cofactor evidence="1">
        <name>FAD</name>
        <dbReference type="ChEBI" id="CHEBI:57692"/>
    </cofactor>
</comment>
<evidence type="ECO:0000256" key="5">
    <source>
        <dbReference type="ARBA" id="ARBA00023002"/>
    </source>
</evidence>
<dbReference type="RefSeq" id="WP_131761524.1">
    <property type="nucleotide sequence ID" value="NZ_CAACUY010000172.1"/>
</dbReference>
<evidence type="ECO:0000256" key="3">
    <source>
        <dbReference type="ARBA" id="ARBA00022630"/>
    </source>
</evidence>
<dbReference type="EC" id="1.-.-.-" evidence="8"/>
<dbReference type="InterPro" id="IPR009075">
    <property type="entry name" value="AcylCo_DH/oxidase_C"/>
</dbReference>
<evidence type="ECO:0000256" key="4">
    <source>
        <dbReference type="ARBA" id="ARBA00022827"/>
    </source>
</evidence>
<evidence type="ECO:0000313" key="9">
    <source>
        <dbReference type="Proteomes" id="UP001597063"/>
    </source>
</evidence>
<organism evidence="8 9">
    <name type="scientific">Actinomadura fibrosa</name>
    <dbReference type="NCBI Taxonomy" id="111802"/>
    <lineage>
        <taxon>Bacteria</taxon>
        <taxon>Bacillati</taxon>
        <taxon>Actinomycetota</taxon>
        <taxon>Actinomycetes</taxon>
        <taxon>Streptosporangiales</taxon>
        <taxon>Thermomonosporaceae</taxon>
        <taxon>Actinomadura</taxon>
    </lineage>
</organism>
<dbReference type="PANTHER" id="PTHR43884:SF20">
    <property type="entry name" value="ACYL-COA DEHYDROGENASE FADE28"/>
    <property type="match status" value="1"/>
</dbReference>
<dbReference type="Pfam" id="PF00441">
    <property type="entry name" value="Acyl-CoA_dh_1"/>
    <property type="match status" value="1"/>
</dbReference>
<sequence>MDLTPSADQRDLRAGVRDFLAGRWTPDRLRAASASPSGSAAGSAGLDPDDWKALGELGVFALGLPEERGGAGLGLVDAAIVFEELGRALVPGPLTATFLAAGLVPGADDGTSAVTALDLGDPTLVAEHLGSSAQVVLVDDGLWLLPADALAAVPLDAPLDPLTPVWRVTDPPEGGRLIGTGADAERWRTRAAVLTSALQVGVAQGALDLAVRYAKERVQFGRAVGSFQAVKHLLAESLARVDLARAATWTAALAVDGPADRPADGGAAEAVSSAKVLADDAAAANGRCCVQVHGGMGFTWEVAAHLYLKRAWLLETCWGGADEHARRLAATL</sequence>
<proteinExistence type="inferred from homology"/>
<feature type="domain" description="Acyl-CoA dehydrogenase/oxidase N-terminal" evidence="7">
    <location>
        <begin position="7"/>
        <end position="94"/>
    </location>
</feature>
<evidence type="ECO:0000256" key="1">
    <source>
        <dbReference type="ARBA" id="ARBA00001974"/>
    </source>
</evidence>
<dbReference type="Proteomes" id="UP001597063">
    <property type="component" value="Unassembled WGS sequence"/>
</dbReference>
<gene>
    <name evidence="8" type="ORF">ACFQZM_39805</name>
</gene>
<evidence type="ECO:0000256" key="2">
    <source>
        <dbReference type="ARBA" id="ARBA00009347"/>
    </source>
</evidence>
<dbReference type="SUPFAM" id="SSF47203">
    <property type="entry name" value="Acyl-CoA dehydrogenase C-terminal domain-like"/>
    <property type="match status" value="1"/>
</dbReference>
<keyword evidence="4" id="KW-0274">FAD</keyword>
<keyword evidence="5 8" id="KW-0560">Oxidoreductase</keyword>
<dbReference type="GO" id="GO:0016491">
    <property type="term" value="F:oxidoreductase activity"/>
    <property type="evidence" value="ECO:0007669"/>
    <property type="project" value="UniProtKB-KW"/>
</dbReference>
<evidence type="ECO:0000313" key="8">
    <source>
        <dbReference type="EMBL" id="MFD0690690.1"/>
    </source>
</evidence>
<dbReference type="InterPro" id="IPR013786">
    <property type="entry name" value="AcylCoA_DH/ox_N"/>
</dbReference>
<dbReference type="InterPro" id="IPR037069">
    <property type="entry name" value="AcylCoA_DH/ox_N_sf"/>
</dbReference>
<comment type="similarity">
    <text evidence="2">Belongs to the acyl-CoA dehydrogenase family.</text>
</comment>
<keyword evidence="3" id="KW-0285">Flavoprotein</keyword>
<evidence type="ECO:0000259" key="6">
    <source>
        <dbReference type="Pfam" id="PF00441"/>
    </source>
</evidence>
<dbReference type="EMBL" id="JBHTGP010000018">
    <property type="protein sequence ID" value="MFD0690690.1"/>
    <property type="molecule type" value="Genomic_DNA"/>
</dbReference>
<dbReference type="SUPFAM" id="SSF56645">
    <property type="entry name" value="Acyl-CoA dehydrogenase NM domain-like"/>
    <property type="match status" value="1"/>
</dbReference>
<reference evidence="9" key="1">
    <citation type="journal article" date="2019" name="Int. J. Syst. Evol. Microbiol.">
        <title>The Global Catalogue of Microorganisms (GCM) 10K type strain sequencing project: providing services to taxonomists for standard genome sequencing and annotation.</title>
        <authorList>
            <consortium name="The Broad Institute Genomics Platform"/>
            <consortium name="The Broad Institute Genome Sequencing Center for Infectious Disease"/>
            <person name="Wu L."/>
            <person name="Ma J."/>
        </authorList>
    </citation>
    <scope>NUCLEOTIDE SEQUENCE [LARGE SCALE GENOMIC DNA]</scope>
    <source>
        <strain evidence="9">JCM 9371</strain>
    </source>
</reference>
<dbReference type="Pfam" id="PF02771">
    <property type="entry name" value="Acyl-CoA_dh_N"/>
    <property type="match status" value="1"/>
</dbReference>
<feature type="domain" description="Acyl-CoA dehydrogenase/oxidase C-terminal" evidence="6">
    <location>
        <begin position="193"/>
        <end position="330"/>
    </location>
</feature>
<protein>
    <submittedName>
        <fullName evidence="8">Acyl-CoA dehydrogenase family protein</fullName>
        <ecNumber evidence="8">1.-.-.-</ecNumber>
    </submittedName>
</protein>
<dbReference type="InterPro" id="IPR009100">
    <property type="entry name" value="AcylCoA_DH/oxidase_NM_dom_sf"/>
</dbReference>
<dbReference type="Gene3D" id="1.10.540.10">
    <property type="entry name" value="Acyl-CoA dehydrogenase/oxidase, N-terminal domain"/>
    <property type="match status" value="1"/>
</dbReference>
<dbReference type="PANTHER" id="PTHR43884">
    <property type="entry name" value="ACYL-COA DEHYDROGENASE"/>
    <property type="match status" value="1"/>
</dbReference>
<accession>A0ABW2Y1I2</accession>